<comment type="similarity">
    <text evidence="3">Belongs to the multi antimicrobial extrusion (MATE) (TC 2.A.66.1) family.</text>
</comment>
<keyword evidence="11 13" id="KW-0472">Membrane</keyword>
<gene>
    <name evidence="14" type="ORF">H8693_09545</name>
</gene>
<evidence type="ECO:0000256" key="5">
    <source>
        <dbReference type="ARBA" id="ARBA00022448"/>
    </source>
</evidence>
<feature type="transmembrane region" description="Helical" evidence="13">
    <location>
        <begin position="416"/>
        <end position="434"/>
    </location>
</feature>
<evidence type="ECO:0000313" key="14">
    <source>
        <dbReference type="EMBL" id="MBC8539171.1"/>
    </source>
</evidence>
<organism evidence="14 15">
    <name type="scientific">Guopingia tenuis</name>
    <dbReference type="NCBI Taxonomy" id="2763656"/>
    <lineage>
        <taxon>Bacteria</taxon>
        <taxon>Bacillati</taxon>
        <taxon>Bacillota</taxon>
        <taxon>Clostridia</taxon>
        <taxon>Christensenellales</taxon>
        <taxon>Christensenellaceae</taxon>
        <taxon>Guopingia</taxon>
    </lineage>
</organism>
<evidence type="ECO:0000256" key="12">
    <source>
        <dbReference type="ARBA" id="ARBA00031636"/>
    </source>
</evidence>
<feature type="transmembrane region" description="Helical" evidence="13">
    <location>
        <begin position="321"/>
        <end position="344"/>
    </location>
</feature>
<dbReference type="InterPro" id="IPR050222">
    <property type="entry name" value="MATE_MdtK"/>
</dbReference>
<evidence type="ECO:0000256" key="10">
    <source>
        <dbReference type="ARBA" id="ARBA00023065"/>
    </source>
</evidence>
<keyword evidence="5" id="KW-0813">Transport</keyword>
<evidence type="ECO:0000313" key="15">
    <source>
        <dbReference type="Proteomes" id="UP000617951"/>
    </source>
</evidence>
<dbReference type="InterPro" id="IPR048279">
    <property type="entry name" value="MdtK-like"/>
</dbReference>
<evidence type="ECO:0000256" key="9">
    <source>
        <dbReference type="ARBA" id="ARBA00022989"/>
    </source>
</evidence>
<keyword evidence="9 13" id="KW-1133">Transmembrane helix</keyword>
<feature type="transmembrane region" description="Helical" evidence="13">
    <location>
        <begin position="136"/>
        <end position="156"/>
    </location>
</feature>
<keyword evidence="6" id="KW-0050">Antiport</keyword>
<evidence type="ECO:0000256" key="6">
    <source>
        <dbReference type="ARBA" id="ARBA00022449"/>
    </source>
</evidence>
<dbReference type="AlphaFoldDB" id="A0A926DJW2"/>
<feature type="transmembrane region" description="Helical" evidence="13">
    <location>
        <begin position="195"/>
        <end position="216"/>
    </location>
</feature>
<keyword evidence="15" id="KW-1185">Reference proteome</keyword>
<keyword evidence="8 13" id="KW-0812">Transmembrane</keyword>
<proteinExistence type="inferred from homology"/>
<evidence type="ECO:0000256" key="11">
    <source>
        <dbReference type="ARBA" id="ARBA00023136"/>
    </source>
</evidence>
<dbReference type="GO" id="GO:0015297">
    <property type="term" value="F:antiporter activity"/>
    <property type="evidence" value="ECO:0007669"/>
    <property type="project" value="UniProtKB-KW"/>
</dbReference>
<reference evidence="14" key="1">
    <citation type="submission" date="2020-08" db="EMBL/GenBank/DDBJ databases">
        <title>Genome public.</title>
        <authorList>
            <person name="Liu C."/>
            <person name="Sun Q."/>
        </authorList>
    </citation>
    <scope>NUCLEOTIDE SEQUENCE</scope>
    <source>
        <strain evidence="14">NSJ-63</strain>
    </source>
</reference>
<dbReference type="RefSeq" id="WP_249280779.1">
    <property type="nucleotide sequence ID" value="NZ_JACRSS010000005.1"/>
</dbReference>
<comment type="subcellular location">
    <subcellularLocation>
        <location evidence="2">Cell membrane</location>
        <topology evidence="2">Multi-pass membrane protein</topology>
    </subcellularLocation>
</comment>
<keyword evidence="7" id="KW-1003">Cell membrane</keyword>
<dbReference type="GO" id="GO:0042910">
    <property type="term" value="F:xenobiotic transmembrane transporter activity"/>
    <property type="evidence" value="ECO:0007669"/>
    <property type="project" value="InterPro"/>
</dbReference>
<feature type="transmembrane region" description="Helical" evidence="13">
    <location>
        <begin position="92"/>
        <end position="116"/>
    </location>
</feature>
<sequence length="453" mass="48917">MALYTDLTQGNVRGHLLRFAFPLVISNLFQALYNAVDMIFVGQFTNPAGLSAVSVCGPIMNILIMTISGLSVGVSIVIAAQLGQGRQDRVKAIANTCIAFYGICALALSLVGWFLTPAILSWVNTPVSALPGATDYLRTIFLGLLFMFGYNLIGAFQRGFGDSRSSMLFIIVATLANILLDYIFVGLMYMGPLGAAIATVMAQALSFILGLIYFRVKDHVIRFRPREIRIHKQELKYVLKIGLPSALHQLLLNLSLTIFSGIVNAFGVEASAAYGVGVKVDSFATLPSDAINAALASFGSQNIGAKKPERAFAGLREALKISVGIAILVAAAAFFFAPGITALFNQDPQVIEYTTTYLHITCFSYVFFALVFPMTGFIRGTGNVMYPLKNVILSQYIVRIPVALLATHLWGFTGVGLAILAGPIFSTVSYSLFIHRKKPEILRLGAEETGPQA</sequence>
<evidence type="ECO:0000256" key="3">
    <source>
        <dbReference type="ARBA" id="ARBA00010199"/>
    </source>
</evidence>
<evidence type="ECO:0000256" key="7">
    <source>
        <dbReference type="ARBA" id="ARBA00022475"/>
    </source>
</evidence>
<dbReference type="GO" id="GO:0005886">
    <property type="term" value="C:plasma membrane"/>
    <property type="evidence" value="ECO:0007669"/>
    <property type="project" value="UniProtKB-SubCell"/>
</dbReference>
<dbReference type="Pfam" id="PF01554">
    <property type="entry name" value="MatE"/>
    <property type="match status" value="2"/>
</dbReference>
<accession>A0A926DJW2</accession>
<dbReference type="Proteomes" id="UP000617951">
    <property type="component" value="Unassembled WGS sequence"/>
</dbReference>
<feature type="transmembrane region" description="Helical" evidence="13">
    <location>
        <begin position="237"/>
        <end position="263"/>
    </location>
</feature>
<evidence type="ECO:0000256" key="4">
    <source>
        <dbReference type="ARBA" id="ARBA00020268"/>
    </source>
</evidence>
<name>A0A926DJW2_9FIRM</name>
<dbReference type="CDD" id="cd13138">
    <property type="entry name" value="MATE_yoeA_like"/>
    <property type="match status" value="1"/>
</dbReference>
<feature type="transmembrane region" description="Helical" evidence="13">
    <location>
        <begin position="356"/>
        <end position="378"/>
    </location>
</feature>
<dbReference type="PANTHER" id="PTHR43298">
    <property type="entry name" value="MULTIDRUG RESISTANCE PROTEIN NORM-RELATED"/>
    <property type="match status" value="1"/>
</dbReference>
<evidence type="ECO:0000256" key="8">
    <source>
        <dbReference type="ARBA" id="ARBA00022692"/>
    </source>
</evidence>
<dbReference type="NCBIfam" id="TIGR00797">
    <property type="entry name" value="matE"/>
    <property type="match status" value="1"/>
</dbReference>
<dbReference type="EMBL" id="JACRSS010000005">
    <property type="protein sequence ID" value="MBC8539171.1"/>
    <property type="molecule type" value="Genomic_DNA"/>
</dbReference>
<evidence type="ECO:0000256" key="2">
    <source>
        <dbReference type="ARBA" id="ARBA00004651"/>
    </source>
</evidence>
<feature type="transmembrane region" description="Helical" evidence="13">
    <location>
        <begin position="59"/>
        <end position="80"/>
    </location>
</feature>
<comment type="function">
    <text evidence="1">Multidrug efflux pump.</text>
</comment>
<evidence type="ECO:0000256" key="13">
    <source>
        <dbReference type="SAM" id="Phobius"/>
    </source>
</evidence>
<dbReference type="GO" id="GO:0006811">
    <property type="term" value="P:monoatomic ion transport"/>
    <property type="evidence" value="ECO:0007669"/>
    <property type="project" value="UniProtKB-KW"/>
</dbReference>
<comment type="caution">
    <text evidence="14">The sequence shown here is derived from an EMBL/GenBank/DDBJ whole genome shotgun (WGS) entry which is preliminary data.</text>
</comment>
<feature type="transmembrane region" description="Helical" evidence="13">
    <location>
        <begin position="168"/>
        <end position="189"/>
    </location>
</feature>
<keyword evidence="10" id="KW-0406">Ion transport</keyword>
<dbReference type="InterPro" id="IPR002528">
    <property type="entry name" value="MATE_fam"/>
</dbReference>
<dbReference type="PIRSF" id="PIRSF006603">
    <property type="entry name" value="DinF"/>
    <property type="match status" value="1"/>
</dbReference>
<protein>
    <recommendedName>
        <fullName evidence="4">Probable multidrug resistance protein NorM</fullName>
    </recommendedName>
    <alternativeName>
        <fullName evidence="12">Multidrug-efflux transporter</fullName>
    </alternativeName>
</protein>
<dbReference type="PANTHER" id="PTHR43298:SF2">
    <property type="entry name" value="FMN_FAD EXPORTER YEEO-RELATED"/>
    <property type="match status" value="1"/>
</dbReference>
<evidence type="ECO:0000256" key="1">
    <source>
        <dbReference type="ARBA" id="ARBA00003408"/>
    </source>
</evidence>